<dbReference type="NCBIfam" id="TIGR01563">
    <property type="entry name" value="gp16_SPP1"/>
    <property type="match status" value="1"/>
</dbReference>
<gene>
    <name evidence="2" type="ORF">D8790_03630</name>
    <name evidence="1" type="ORF">D8794_03030</name>
</gene>
<reference evidence="3 4" key="1">
    <citation type="submission" date="2018-11" db="EMBL/GenBank/DDBJ databases">
        <title>Species Designations Belie Phenotypic and Genotypic Heterogeneity in Oral Streptococci.</title>
        <authorList>
            <person name="Velsko I."/>
        </authorList>
    </citation>
    <scope>NUCLEOTIDE SEQUENCE [LARGE SCALE GENOMIC DNA]</scope>
    <source>
        <strain evidence="1 3">A54</strain>
        <strain evidence="2 4">BCC13</strain>
    </source>
</reference>
<accession>A0A428HJF2</accession>
<dbReference type="Gene3D" id="2.40.10.270">
    <property type="entry name" value="Bacteriophage SPP1 head-tail adaptor protein"/>
    <property type="match status" value="1"/>
</dbReference>
<proteinExistence type="predicted"/>
<dbReference type="EMBL" id="RJPQ01000002">
    <property type="protein sequence ID" value="RSJ87211.1"/>
    <property type="molecule type" value="Genomic_DNA"/>
</dbReference>
<dbReference type="InterPro" id="IPR008767">
    <property type="entry name" value="Phage_SPP1_head-tail_adaptor"/>
</dbReference>
<evidence type="ECO:0000313" key="4">
    <source>
        <dbReference type="Proteomes" id="UP000278843"/>
    </source>
</evidence>
<sequence>MKIAPLNQRVLFKKRVITQDDIGNETSQFTNLFSRWASVNQANSDEIFEVGQTKRKLQLIVTLRYDSEVASLDTTNTQLIFQGKSFNILSIDHVFFEKKMVKCRVEEEP</sequence>
<organism evidence="2 4">
    <name type="scientific">Streptococcus cristatus</name>
    <dbReference type="NCBI Taxonomy" id="45634"/>
    <lineage>
        <taxon>Bacteria</taxon>
        <taxon>Bacillati</taxon>
        <taxon>Bacillota</taxon>
        <taxon>Bacilli</taxon>
        <taxon>Lactobacillales</taxon>
        <taxon>Streptococcaceae</taxon>
        <taxon>Streptococcus</taxon>
    </lineage>
</organism>
<comment type="caution">
    <text evidence="2">The sequence shown here is derived from an EMBL/GenBank/DDBJ whole genome shotgun (WGS) entry which is preliminary data.</text>
</comment>
<evidence type="ECO:0000313" key="1">
    <source>
        <dbReference type="EMBL" id="RSJ87211.1"/>
    </source>
</evidence>
<dbReference type="RefSeq" id="WP_011184684.1">
    <property type="nucleotide sequence ID" value="NZ_LBCU01000005.1"/>
</dbReference>
<name>A0A428HJF2_STRCR</name>
<protein>
    <submittedName>
        <fullName evidence="2">Phage head-tail joining protein</fullName>
    </submittedName>
</protein>
<evidence type="ECO:0000313" key="3">
    <source>
        <dbReference type="Proteomes" id="UP000277890"/>
    </source>
</evidence>
<dbReference type="Pfam" id="PF05521">
    <property type="entry name" value="Phage_HCP"/>
    <property type="match status" value="1"/>
</dbReference>
<dbReference type="EMBL" id="RJPU01000002">
    <property type="protein sequence ID" value="RSJ95999.1"/>
    <property type="molecule type" value="Genomic_DNA"/>
</dbReference>
<evidence type="ECO:0000313" key="2">
    <source>
        <dbReference type="EMBL" id="RSJ95999.1"/>
    </source>
</evidence>
<dbReference type="AlphaFoldDB" id="A0A428HJF2"/>
<dbReference type="InterPro" id="IPR038666">
    <property type="entry name" value="SSP1_head-tail_sf"/>
</dbReference>
<dbReference type="Proteomes" id="UP000277890">
    <property type="component" value="Unassembled WGS sequence"/>
</dbReference>
<dbReference type="Proteomes" id="UP000278843">
    <property type="component" value="Unassembled WGS sequence"/>
</dbReference>